<accession>A0A0E9T051</accession>
<dbReference type="AlphaFoldDB" id="A0A0E9T051"/>
<reference evidence="1" key="1">
    <citation type="submission" date="2014-11" db="EMBL/GenBank/DDBJ databases">
        <authorList>
            <person name="Amaro Gonzalez C."/>
        </authorList>
    </citation>
    <scope>NUCLEOTIDE SEQUENCE</scope>
</reference>
<organism evidence="1">
    <name type="scientific">Anguilla anguilla</name>
    <name type="common">European freshwater eel</name>
    <name type="synonym">Muraena anguilla</name>
    <dbReference type="NCBI Taxonomy" id="7936"/>
    <lineage>
        <taxon>Eukaryota</taxon>
        <taxon>Metazoa</taxon>
        <taxon>Chordata</taxon>
        <taxon>Craniata</taxon>
        <taxon>Vertebrata</taxon>
        <taxon>Euteleostomi</taxon>
        <taxon>Actinopterygii</taxon>
        <taxon>Neopterygii</taxon>
        <taxon>Teleostei</taxon>
        <taxon>Anguilliformes</taxon>
        <taxon>Anguillidae</taxon>
        <taxon>Anguilla</taxon>
    </lineage>
</organism>
<dbReference type="EMBL" id="GBXM01061593">
    <property type="protein sequence ID" value="JAH46984.1"/>
    <property type="molecule type" value="Transcribed_RNA"/>
</dbReference>
<evidence type="ECO:0000313" key="1">
    <source>
        <dbReference type="EMBL" id="JAH46984.1"/>
    </source>
</evidence>
<reference evidence="1" key="2">
    <citation type="journal article" date="2015" name="Fish Shellfish Immunol.">
        <title>Early steps in the European eel (Anguilla anguilla)-Vibrio vulnificus interaction in the gills: Role of the RtxA13 toxin.</title>
        <authorList>
            <person name="Callol A."/>
            <person name="Pajuelo D."/>
            <person name="Ebbesson L."/>
            <person name="Teles M."/>
            <person name="MacKenzie S."/>
            <person name="Amaro C."/>
        </authorList>
    </citation>
    <scope>NUCLEOTIDE SEQUENCE</scope>
</reference>
<sequence length="18" mass="1866">MNPCALSCASFCCEMQAG</sequence>
<protein>
    <submittedName>
        <fullName evidence="1">Uncharacterized protein</fullName>
    </submittedName>
</protein>
<name>A0A0E9T051_ANGAN</name>
<proteinExistence type="predicted"/>